<dbReference type="RefSeq" id="WP_394838079.1">
    <property type="nucleotide sequence ID" value="NZ_CP089929.1"/>
</dbReference>
<evidence type="ECO:0000256" key="1">
    <source>
        <dbReference type="SAM" id="SignalP"/>
    </source>
</evidence>
<dbReference type="SUPFAM" id="SSF56935">
    <property type="entry name" value="Porins"/>
    <property type="match status" value="1"/>
</dbReference>
<dbReference type="EMBL" id="CP089983">
    <property type="protein sequence ID" value="WXB08404.1"/>
    <property type="molecule type" value="Genomic_DNA"/>
</dbReference>
<feature type="chain" id="PRO_5045938656" evidence="1">
    <location>
        <begin position="25"/>
        <end position="471"/>
    </location>
</feature>
<accession>A0ABZ2LBX8</accession>
<keyword evidence="3" id="KW-1185">Reference proteome</keyword>
<organism evidence="2 3">
    <name type="scientific">Pendulispora rubella</name>
    <dbReference type="NCBI Taxonomy" id="2741070"/>
    <lineage>
        <taxon>Bacteria</taxon>
        <taxon>Pseudomonadati</taxon>
        <taxon>Myxococcota</taxon>
        <taxon>Myxococcia</taxon>
        <taxon>Myxococcales</taxon>
        <taxon>Sorangiineae</taxon>
        <taxon>Pendulisporaceae</taxon>
        <taxon>Pendulispora</taxon>
    </lineage>
</organism>
<evidence type="ECO:0000313" key="2">
    <source>
        <dbReference type="EMBL" id="WXB08404.1"/>
    </source>
</evidence>
<evidence type="ECO:0000313" key="3">
    <source>
        <dbReference type="Proteomes" id="UP001374803"/>
    </source>
</evidence>
<proteinExistence type="predicted"/>
<dbReference type="Proteomes" id="UP001374803">
    <property type="component" value="Chromosome"/>
</dbReference>
<gene>
    <name evidence="2" type="ORF">LVJ94_14300</name>
</gene>
<sequence length="471" mass="51236">MRAGLFSRTAAAAAAMFFAPEAAAQSPTPAPNGNGKRRGFAASPEFARAPYTISIGEKDSAWRIGIYGFIEFNVMNDSTRSYADSAGSAVLQRDDALGGQKGRTHFTARNSRLGFKMEAPRYMGIKPGAVLEGDFFGNQPQNVSEAALLISGGFRLRHAYLRLETDYVDVIAGESYALFGQNPYFFPASVQYLPFPNLVLFRTMQVRLSHRFRTDPLDIDVGIAAVRPQRDSAVPEGQAAVRVNFNYAKAVHAPGSGGPVVDPMAIGISGLVRSLRVDEFSATPQRTNSATSWGLTFNAMIPLIPAKGDDQKGNGLTLTGAFTLGTAIGDQLQTAAGVTFPQLPNPGNQSPAPTYTPDIDNGLVVYDPDGQLRTIHWRTFVVGLQYYLPPAGRISIATNYSHGISVNMPRLIAPAAAKQVYKQSRYFDANVFFDITPAVRTGLSYQLTTQKFVDDATARNHRWMLGVYYFF</sequence>
<keyword evidence="1" id="KW-0732">Signal</keyword>
<protein>
    <submittedName>
        <fullName evidence="2">Uncharacterized protein</fullName>
    </submittedName>
</protein>
<reference evidence="2" key="1">
    <citation type="submission" date="2021-12" db="EMBL/GenBank/DDBJ databases">
        <title>Discovery of the Pendulisporaceae a myxobacterial family with distinct sporulation behavior and unique specialized metabolism.</title>
        <authorList>
            <person name="Garcia R."/>
            <person name="Popoff A."/>
            <person name="Bader C.D."/>
            <person name="Loehr J."/>
            <person name="Walesch S."/>
            <person name="Walt C."/>
            <person name="Boldt J."/>
            <person name="Bunk B."/>
            <person name="Haeckl F.J.F.P.J."/>
            <person name="Gunesch A.P."/>
            <person name="Birkelbach J."/>
            <person name="Nuebel U."/>
            <person name="Pietschmann T."/>
            <person name="Bach T."/>
            <person name="Mueller R."/>
        </authorList>
    </citation>
    <scope>NUCLEOTIDE SEQUENCE</scope>
    <source>
        <strain evidence="2">MSr11367</strain>
    </source>
</reference>
<feature type="signal peptide" evidence="1">
    <location>
        <begin position="1"/>
        <end position="24"/>
    </location>
</feature>
<name>A0ABZ2LBX8_9BACT</name>